<feature type="signal peptide" evidence="1">
    <location>
        <begin position="1"/>
        <end position="24"/>
    </location>
</feature>
<protein>
    <submittedName>
        <fullName evidence="2">Enterochelin esterase-like enzyme</fullName>
    </submittedName>
</protein>
<feature type="chain" id="PRO_5047060764" evidence="1">
    <location>
        <begin position="25"/>
        <end position="607"/>
    </location>
</feature>
<name>A0ABU1VRJ4_9GAMM</name>
<keyword evidence="1" id="KW-0732">Signal</keyword>
<organism evidence="2 3">
    <name type="scientific">Agrilutibacter niabensis</name>
    <dbReference type="NCBI Taxonomy" id="380628"/>
    <lineage>
        <taxon>Bacteria</taxon>
        <taxon>Pseudomonadati</taxon>
        <taxon>Pseudomonadota</taxon>
        <taxon>Gammaproteobacteria</taxon>
        <taxon>Lysobacterales</taxon>
        <taxon>Lysobacteraceae</taxon>
        <taxon>Agrilutibacter</taxon>
    </lineage>
</organism>
<dbReference type="InterPro" id="IPR029058">
    <property type="entry name" value="AB_hydrolase_fold"/>
</dbReference>
<dbReference type="RefSeq" id="WP_310054485.1">
    <property type="nucleotide sequence ID" value="NZ_JAVDVW010000002.1"/>
</dbReference>
<evidence type="ECO:0000313" key="3">
    <source>
        <dbReference type="Proteomes" id="UP001267878"/>
    </source>
</evidence>
<dbReference type="InterPro" id="IPR000801">
    <property type="entry name" value="Esterase-like"/>
</dbReference>
<dbReference type="SUPFAM" id="SSF53474">
    <property type="entry name" value="alpha/beta-Hydrolases"/>
    <property type="match status" value="2"/>
</dbReference>
<dbReference type="PANTHER" id="PTHR48098:SF6">
    <property type="entry name" value="FERRI-BACILLIBACTIN ESTERASE BESA"/>
    <property type="match status" value="1"/>
</dbReference>
<dbReference type="Proteomes" id="UP001267878">
    <property type="component" value="Unassembled WGS sequence"/>
</dbReference>
<gene>
    <name evidence="2" type="ORF">J2X04_002356</name>
</gene>
<dbReference type="Gene3D" id="3.40.50.1820">
    <property type="entry name" value="alpha/beta hydrolase"/>
    <property type="match status" value="2"/>
</dbReference>
<dbReference type="EMBL" id="JAVDVW010000002">
    <property type="protein sequence ID" value="MDR7099975.1"/>
    <property type="molecule type" value="Genomic_DNA"/>
</dbReference>
<reference evidence="2 3" key="1">
    <citation type="submission" date="2023-07" db="EMBL/GenBank/DDBJ databases">
        <title>Sorghum-associated microbial communities from plants grown in Nebraska, USA.</title>
        <authorList>
            <person name="Schachtman D."/>
        </authorList>
    </citation>
    <scope>NUCLEOTIDE SEQUENCE [LARGE SCALE GENOMIC DNA]</scope>
    <source>
        <strain evidence="2 3">BE187</strain>
    </source>
</reference>
<proteinExistence type="predicted"/>
<sequence length="607" mass="66533">MNPARFGPTVFLLAALLGSGCAHVAPAAAMTPEDVAQRSKVETLQLDAPGVAPAPLRVRVYLPPDYDPHAAIGYPVLYANDGQDMEAVGLQATLAELYAQKVIRPVIVVAIDMPPDRMGAYGLSDRAQARSLPAVTKYGPVGTQAHAYSEWLAKTLVPTIDARYRTRTTPDARAVLGWSLGALNAFNLGWQYPELFARVGAFSPSFWLSAERGDAQAVQRTRLAQQMVASSTPHWGLQQYFAVGTNEETDDRDGDGINDALDDTRDLIDGWHVGDEVKAKGLRQLGHSVNLDYAAHPARSEVALAVLDGGQHNQASWARMLPGFLRWAYAVRAPDIMATGTVEGYQDFPSAHVAARNVDVWLPPGYAAHPHKRYPVLYMHDGQNLFDPAFSFYSHTDWGVDEAMTKLIAEGRAREAIVIGIWSTPLRLQEYMPRKPVTGTSLAIGVEGMGDLPASSIVSDQYLDFVVHELKPFIDATYRTRRGRDDTFVMGSSMGGLISLYAAAEYPDVFGGVGAVSTHWPIGNGVVINWLDTHLPDPRTHRLYFDHGTATLDAQYAPFQQRVDAIVRAHGYVEGRNFSTRVFEGAEHSERAWSARVEVPLEFLLGK</sequence>
<comment type="caution">
    <text evidence="2">The sequence shown here is derived from an EMBL/GenBank/DDBJ whole genome shotgun (WGS) entry which is preliminary data.</text>
</comment>
<dbReference type="InterPro" id="IPR050583">
    <property type="entry name" value="Mycobacterial_A85_antigen"/>
</dbReference>
<evidence type="ECO:0000313" key="2">
    <source>
        <dbReference type="EMBL" id="MDR7099975.1"/>
    </source>
</evidence>
<evidence type="ECO:0000256" key="1">
    <source>
        <dbReference type="SAM" id="SignalP"/>
    </source>
</evidence>
<dbReference type="Pfam" id="PF00756">
    <property type="entry name" value="Esterase"/>
    <property type="match status" value="2"/>
</dbReference>
<accession>A0ABU1VRJ4</accession>
<dbReference type="PANTHER" id="PTHR48098">
    <property type="entry name" value="ENTEROCHELIN ESTERASE-RELATED"/>
    <property type="match status" value="1"/>
</dbReference>
<dbReference type="PROSITE" id="PS51257">
    <property type="entry name" value="PROKAR_LIPOPROTEIN"/>
    <property type="match status" value="1"/>
</dbReference>
<keyword evidence="3" id="KW-1185">Reference proteome</keyword>